<dbReference type="GO" id="GO:0005506">
    <property type="term" value="F:iron ion binding"/>
    <property type="evidence" value="ECO:0007669"/>
    <property type="project" value="InterPro"/>
</dbReference>
<keyword evidence="2" id="KW-0349">Heme</keyword>
<dbReference type="Pfam" id="PF13442">
    <property type="entry name" value="Cytochrome_CBB3"/>
    <property type="match status" value="1"/>
</dbReference>
<reference evidence="7" key="1">
    <citation type="journal article" date="2015" name="Nature">
        <title>Complex archaea that bridge the gap between prokaryotes and eukaryotes.</title>
        <authorList>
            <person name="Spang A."/>
            <person name="Saw J.H."/>
            <person name="Jorgensen S.L."/>
            <person name="Zaremba-Niedzwiedzka K."/>
            <person name="Martijn J."/>
            <person name="Lind A.E."/>
            <person name="van Eijk R."/>
            <person name="Schleper C."/>
            <person name="Guy L."/>
            <person name="Ettema T.J."/>
        </authorList>
    </citation>
    <scope>NUCLEOTIDE SEQUENCE</scope>
</reference>
<evidence type="ECO:0000259" key="6">
    <source>
        <dbReference type="PROSITE" id="PS51007"/>
    </source>
</evidence>
<dbReference type="AlphaFoldDB" id="A0A0F9REZ1"/>
<organism evidence="7">
    <name type="scientific">marine sediment metagenome</name>
    <dbReference type="NCBI Taxonomy" id="412755"/>
    <lineage>
        <taxon>unclassified sequences</taxon>
        <taxon>metagenomes</taxon>
        <taxon>ecological metagenomes</taxon>
    </lineage>
</organism>
<dbReference type="PANTHER" id="PTHR35008:SF4">
    <property type="entry name" value="BLL4482 PROTEIN"/>
    <property type="match status" value="1"/>
</dbReference>
<evidence type="ECO:0000256" key="3">
    <source>
        <dbReference type="ARBA" id="ARBA00022723"/>
    </source>
</evidence>
<sequence>MNIPSIISTCMLVLIATNIKADAFVSDETGANIDTPHYMTPAQYQTPDGKHNILKQQKTKINPQGNVYGLNGVLPSYPSELAAGKGQNLVKSYCAICHSTTYITNQPPLSSKHWQEIVDKMRFKFGAKNFINDEQEKAIVTYLQAHYTPETQSHVESTVNTNSEEKVRSETSSVKFSGDLTLGKSTFVQNCAACHQTNGEGLSGAFPPLKDHAAELFNTDGGRSYLAKVVMHGLSGQISVNKDNYNGNMPAWKSVLNDEKLAAVLNYILLSWGNDKRLTNDFSPYTAEELEAVRKLDISPEKMTMARSQLNLLSGSE</sequence>
<gene>
    <name evidence="7" type="ORF">LCGC14_0655590</name>
</gene>
<keyword evidence="3" id="KW-0479">Metal-binding</keyword>
<keyword evidence="4" id="KW-0249">Electron transport</keyword>
<dbReference type="InterPro" id="IPR009056">
    <property type="entry name" value="Cyt_c-like_dom"/>
</dbReference>
<accession>A0A0F9REZ1</accession>
<dbReference type="SUPFAM" id="SSF46626">
    <property type="entry name" value="Cytochrome c"/>
    <property type="match status" value="2"/>
</dbReference>
<evidence type="ECO:0000256" key="4">
    <source>
        <dbReference type="ARBA" id="ARBA00022982"/>
    </source>
</evidence>
<dbReference type="InterPro" id="IPR008168">
    <property type="entry name" value="Cyt_C_IC"/>
</dbReference>
<dbReference type="EMBL" id="LAZR01001234">
    <property type="protein sequence ID" value="KKN48177.1"/>
    <property type="molecule type" value="Genomic_DNA"/>
</dbReference>
<evidence type="ECO:0000256" key="2">
    <source>
        <dbReference type="ARBA" id="ARBA00022617"/>
    </source>
</evidence>
<dbReference type="GO" id="GO:0020037">
    <property type="term" value="F:heme binding"/>
    <property type="evidence" value="ECO:0007669"/>
    <property type="project" value="InterPro"/>
</dbReference>
<feature type="domain" description="Cytochrome c" evidence="6">
    <location>
        <begin position="178"/>
        <end position="272"/>
    </location>
</feature>
<keyword evidence="1" id="KW-0813">Transport</keyword>
<dbReference type="InterPro" id="IPR051459">
    <property type="entry name" value="Cytochrome_c-type_DH"/>
</dbReference>
<dbReference type="PROSITE" id="PS51007">
    <property type="entry name" value="CYTC"/>
    <property type="match status" value="1"/>
</dbReference>
<proteinExistence type="predicted"/>
<dbReference type="InterPro" id="IPR036909">
    <property type="entry name" value="Cyt_c-like_dom_sf"/>
</dbReference>
<evidence type="ECO:0000256" key="1">
    <source>
        <dbReference type="ARBA" id="ARBA00022448"/>
    </source>
</evidence>
<name>A0A0F9REZ1_9ZZZZ</name>
<evidence type="ECO:0000256" key="5">
    <source>
        <dbReference type="ARBA" id="ARBA00023004"/>
    </source>
</evidence>
<dbReference type="PANTHER" id="PTHR35008">
    <property type="entry name" value="BLL4482 PROTEIN-RELATED"/>
    <property type="match status" value="1"/>
</dbReference>
<keyword evidence="5" id="KW-0408">Iron</keyword>
<dbReference type="PRINTS" id="PR00605">
    <property type="entry name" value="CYTCHROMECIC"/>
</dbReference>
<dbReference type="GO" id="GO:0009055">
    <property type="term" value="F:electron transfer activity"/>
    <property type="evidence" value="ECO:0007669"/>
    <property type="project" value="InterPro"/>
</dbReference>
<comment type="caution">
    <text evidence="7">The sequence shown here is derived from an EMBL/GenBank/DDBJ whole genome shotgun (WGS) entry which is preliminary data.</text>
</comment>
<evidence type="ECO:0000313" key="7">
    <source>
        <dbReference type="EMBL" id="KKN48177.1"/>
    </source>
</evidence>
<dbReference type="Gene3D" id="1.10.760.10">
    <property type="entry name" value="Cytochrome c-like domain"/>
    <property type="match status" value="2"/>
</dbReference>
<protein>
    <recommendedName>
        <fullName evidence="6">Cytochrome c domain-containing protein</fullName>
    </recommendedName>
</protein>